<feature type="domain" description="Aminotransferase class I/classII large" evidence="7">
    <location>
        <begin position="57"/>
        <end position="400"/>
    </location>
</feature>
<dbReference type="GO" id="GO:1901605">
    <property type="term" value="P:alpha-amino acid metabolic process"/>
    <property type="evidence" value="ECO:0007669"/>
    <property type="project" value="TreeGrafter"/>
</dbReference>
<evidence type="ECO:0000313" key="9">
    <source>
        <dbReference type="Proteomes" id="UP000050920"/>
    </source>
</evidence>
<comment type="caution">
    <text evidence="8">The sequence shown here is derived from an EMBL/GenBank/DDBJ whole genome shotgun (WGS) entry which is preliminary data.</text>
</comment>
<dbReference type="AlphaFoldDB" id="A0A0R2NBI1"/>
<name>A0A0R2NBI1_9LACO</name>
<evidence type="ECO:0000256" key="4">
    <source>
        <dbReference type="ARBA" id="ARBA00022576"/>
    </source>
</evidence>
<dbReference type="Proteomes" id="UP000050920">
    <property type="component" value="Unassembled WGS sequence"/>
</dbReference>
<dbReference type="Gene3D" id="3.40.640.10">
    <property type="entry name" value="Type I PLP-dependent aspartate aminotransferase-like (Major domain)"/>
    <property type="match status" value="1"/>
</dbReference>
<evidence type="ECO:0000313" key="8">
    <source>
        <dbReference type="EMBL" id="KRO23241.1"/>
    </source>
</evidence>
<keyword evidence="6" id="KW-0663">Pyridoxal phosphate</keyword>
<keyword evidence="5 8" id="KW-0808">Transferase</keyword>
<keyword evidence="4 8" id="KW-0032">Aminotransferase</keyword>
<evidence type="ECO:0000256" key="3">
    <source>
        <dbReference type="ARBA" id="ARBA00011738"/>
    </source>
</evidence>
<evidence type="ECO:0000256" key="1">
    <source>
        <dbReference type="ARBA" id="ARBA00001933"/>
    </source>
</evidence>
<keyword evidence="9" id="KW-1185">Reference proteome</keyword>
<dbReference type="PANTHER" id="PTHR42790:SF19">
    <property type="entry name" value="KYNURENINE_ALPHA-AMINOADIPATE AMINOTRANSFERASE, MITOCHONDRIAL"/>
    <property type="match status" value="1"/>
</dbReference>
<comment type="cofactor">
    <cofactor evidence="1">
        <name>pyridoxal 5'-phosphate</name>
        <dbReference type="ChEBI" id="CHEBI:597326"/>
    </cofactor>
</comment>
<accession>A0A0R2NBI1</accession>
<dbReference type="PANTHER" id="PTHR42790">
    <property type="entry name" value="AMINOTRANSFERASE"/>
    <property type="match status" value="1"/>
</dbReference>
<dbReference type="InterPro" id="IPR004839">
    <property type="entry name" value="Aminotransferase_I/II_large"/>
</dbReference>
<evidence type="ECO:0000256" key="5">
    <source>
        <dbReference type="ARBA" id="ARBA00022679"/>
    </source>
</evidence>
<comment type="subunit">
    <text evidence="3">Homodimer.</text>
</comment>
<sequence>MIFAKKLAEALNMKNLFADRVLNNSTADLDEIFKNSANPENISFSGGFPDNHLFPEADLKQAYQDAITNDGPAIFQYQTTQGPLALRKKIAARMQQHAEVPTTANEVMLTQGGQQAIDLVAKLVLNHGDAMIVEGPTYMGALAAFDTYEPTYYEVPVDQHGMDIRVLRKTLRQHPEIKLIYTVPDFHNPTGTTMSIKRRQELVALANQYNCLILEDSPYRDLRYNGKSVPAVKHFDTEGRVIFISSFSKILSPALRTGWLVADEHLMTELINLKSAIDVQSPNVTLAAVNTYLDEHDLDAHIAKLNAAYKVKRDAMLTAMDRYFPKNVQYTRPNGGFFIWVTLPDNVDAHELLTDVILPQAHVAYVPSSCQFASRKVKNGFRLNYTSLAPVTITRGIQRLGALLQPQAAANLQTAIQF</sequence>
<dbReference type="InterPro" id="IPR015421">
    <property type="entry name" value="PyrdxlP-dep_Trfase_major"/>
</dbReference>
<dbReference type="Pfam" id="PF00155">
    <property type="entry name" value="Aminotran_1_2"/>
    <property type="match status" value="1"/>
</dbReference>
<organism evidence="8 9">
    <name type="scientific">Lactiplantibacillus fabifermentans DSM 21115</name>
    <dbReference type="NCBI Taxonomy" id="1413187"/>
    <lineage>
        <taxon>Bacteria</taxon>
        <taxon>Bacillati</taxon>
        <taxon>Bacillota</taxon>
        <taxon>Bacilli</taxon>
        <taxon>Lactobacillales</taxon>
        <taxon>Lactobacillaceae</taxon>
        <taxon>Lactiplantibacillus</taxon>
    </lineage>
</organism>
<protein>
    <submittedName>
        <fullName evidence="8">Aminotransferase</fullName>
    </submittedName>
</protein>
<dbReference type="SUPFAM" id="SSF53383">
    <property type="entry name" value="PLP-dependent transferases"/>
    <property type="match status" value="1"/>
</dbReference>
<comment type="similarity">
    <text evidence="2">Belongs to the class-I pyridoxal-phosphate-dependent aminotransferase family.</text>
</comment>
<proteinExistence type="inferred from homology"/>
<dbReference type="GO" id="GO:0008483">
    <property type="term" value="F:transaminase activity"/>
    <property type="evidence" value="ECO:0007669"/>
    <property type="project" value="UniProtKB-KW"/>
</dbReference>
<dbReference type="InterPro" id="IPR015422">
    <property type="entry name" value="PyrdxlP-dep_Trfase_small"/>
</dbReference>
<gene>
    <name evidence="8" type="ORF">DY78_GL001840</name>
</gene>
<dbReference type="Gene3D" id="3.90.1150.10">
    <property type="entry name" value="Aspartate Aminotransferase, domain 1"/>
    <property type="match status" value="1"/>
</dbReference>
<dbReference type="EMBL" id="AYGX02000169">
    <property type="protein sequence ID" value="KRO23241.1"/>
    <property type="molecule type" value="Genomic_DNA"/>
</dbReference>
<evidence type="ECO:0000256" key="2">
    <source>
        <dbReference type="ARBA" id="ARBA00007441"/>
    </source>
</evidence>
<dbReference type="InterPro" id="IPR050859">
    <property type="entry name" value="Class-I_PLP-dep_aminotransf"/>
</dbReference>
<dbReference type="FunFam" id="3.40.640.10:FF:000053">
    <property type="entry name" value="Aminotransferase, class I"/>
    <property type="match status" value="1"/>
</dbReference>
<reference evidence="8 9" key="1">
    <citation type="journal article" date="2015" name="Genome Announc.">
        <title>Expanding the biotechnology potential of lactobacilli through comparative genomics of 213 strains and associated genera.</title>
        <authorList>
            <person name="Sun Z."/>
            <person name="Harris H.M."/>
            <person name="McCann A."/>
            <person name="Guo C."/>
            <person name="Argimon S."/>
            <person name="Zhang W."/>
            <person name="Yang X."/>
            <person name="Jeffery I.B."/>
            <person name="Cooney J.C."/>
            <person name="Kagawa T.F."/>
            <person name="Liu W."/>
            <person name="Song Y."/>
            <person name="Salvetti E."/>
            <person name="Wrobel A."/>
            <person name="Rasinkangas P."/>
            <person name="Parkhill J."/>
            <person name="Rea M.C."/>
            <person name="O'Sullivan O."/>
            <person name="Ritari J."/>
            <person name="Douillard F.P."/>
            <person name="Paul Ross R."/>
            <person name="Yang R."/>
            <person name="Briner A.E."/>
            <person name="Felis G.E."/>
            <person name="de Vos W.M."/>
            <person name="Barrangou R."/>
            <person name="Klaenhammer T.R."/>
            <person name="Caufield P.W."/>
            <person name="Cui Y."/>
            <person name="Zhang H."/>
            <person name="O'Toole P.W."/>
        </authorList>
    </citation>
    <scope>NUCLEOTIDE SEQUENCE [LARGE SCALE GENOMIC DNA]</scope>
    <source>
        <strain evidence="8 9">DSM 21115</strain>
    </source>
</reference>
<evidence type="ECO:0000259" key="7">
    <source>
        <dbReference type="Pfam" id="PF00155"/>
    </source>
</evidence>
<evidence type="ECO:0000256" key="6">
    <source>
        <dbReference type="ARBA" id="ARBA00022898"/>
    </source>
</evidence>
<dbReference type="CDD" id="cd00609">
    <property type="entry name" value="AAT_like"/>
    <property type="match status" value="1"/>
</dbReference>
<dbReference type="GO" id="GO:0030170">
    <property type="term" value="F:pyridoxal phosphate binding"/>
    <property type="evidence" value="ECO:0007669"/>
    <property type="project" value="InterPro"/>
</dbReference>
<dbReference type="InterPro" id="IPR015424">
    <property type="entry name" value="PyrdxlP-dep_Trfase"/>
</dbReference>